<evidence type="ECO:0000256" key="1">
    <source>
        <dbReference type="SAM" id="MobiDB-lite"/>
    </source>
</evidence>
<reference evidence="2 3" key="1">
    <citation type="submission" date="2017-01" db="EMBL/GenBank/DDBJ databases">
        <title>The cable genome- insights into the physiology and evolution of filamentous bacteria capable of sulfide oxidation via long distance electron transfer.</title>
        <authorList>
            <person name="Schreiber L."/>
            <person name="Bjerg J.T."/>
            <person name="Boggild A."/>
            <person name="Van De Vossenberg J."/>
            <person name="Meysman F."/>
            <person name="Nielsen L.P."/>
            <person name="Schramm A."/>
            <person name="Kjeldsen K.U."/>
        </authorList>
    </citation>
    <scope>NUCLEOTIDE SEQUENCE [LARGE SCALE GENOMIC DNA]</scope>
    <source>
        <strain evidence="2">MCF</strain>
    </source>
</reference>
<proteinExistence type="predicted"/>
<evidence type="ECO:0000313" key="2">
    <source>
        <dbReference type="EMBL" id="RWX46459.1"/>
    </source>
</evidence>
<accession>A0A444J018</accession>
<dbReference type="Proteomes" id="UP000287853">
    <property type="component" value="Unassembled WGS sequence"/>
</dbReference>
<dbReference type="AlphaFoldDB" id="A0A444J018"/>
<organism evidence="2 3">
    <name type="scientific">Candidatus Electrothrix aarhusensis</name>
    <dbReference type="NCBI Taxonomy" id="1859131"/>
    <lineage>
        <taxon>Bacteria</taxon>
        <taxon>Pseudomonadati</taxon>
        <taxon>Thermodesulfobacteriota</taxon>
        <taxon>Desulfobulbia</taxon>
        <taxon>Desulfobulbales</taxon>
        <taxon>Desulfobulbaceae</taxon>
        <taxon>Candidatus Electrothrix</taxon>
    </lineage>
</organism>
<comment type="caution">
    <text evidence="2">The sequence shown here is derived from an EMBL/GenBank/DDBJ whole genome shotgun (WGS) entry which is preliminary data.</text>
</comment>
<sequence length="45" mass="5087">MKKNNRITNSSSKKQSKQTVRVKSSVKAGKDVFIPFHKAVQEGRI</sequence>
<dbReference type="EMBL" id="MTKO01000064">
    <property type="protein sequence ID" value="RWX46459.1"/>
    <property type="molecule type" value="Genomic_DNA"/>
</dbReference>
<feature type="region of interest" description="Disordered" evidence="1">
    <location>
        <begin position="1"/>
        <end position="23"/>
    </location>
</feature>
<protein>
    <submittedName>
        <fullName evidence="2">Uncharacterized protein</fullName>
    </submittedName>
</protein>
<gene>
    <name evidence="2" type="ORF">H206_00870</name>
</gene>
<keyword evidence="3" id="KW-1185">Reference proteome</keyword>
<feature type="compositionally biased region" description="Low complexity" evidence="1">
    <location>
        <begin position="10"/>
        <end position="23"/>
    </location>
</feature>
<name>A0A444J018_9BACT</name>
<evidence type="ECO:0000313" key="3">
    <source>
        <dbReference type="Proteomes" id="UP000287853"/>
    </source>
</evidence>